<dbReference type="PANTHER" id="PTHR28538">
    <property type="entry name" value="INTEGRAL INNER NUCLEAR MEMBRANE PROTEIN IMA1"/>
    <property type="match status" value="1"/>
</dbReference>
<evidence type="ECO:0000256" key="7">
    <source>
        <dbReference type="SAM" id="Phobius"/>
    </source>
</evidence>
<keyword evidence="5" id="KW-0539">Nucleus</keyword>
<feature type="compositionally biased region" description="Polar residues" evidence="6">
    <location>
        <begin position="402"/>
        <end position="414"/>
    </location>
</feature>
<feature type="transmembrane region" description="Helical" evidence="7">
    <location>
        <begin position="718"/>
        <end position="738"/>
    </location>
</feature>
<feature type="transmembrane region" description="Helical" evidence="7">
    <location>
        <begin position="860"/>
        <end position="882"/>
    </location>
</feature>
<feature type="compositionally biased region" description="Basic and acidic residues" evidence="6">
    <location>
        <begin position="606"/>
        <end position="618"/>
    </location>
</feature>
<dbReference type="EMBL" id="KN042431">
    <property type="protein sequence ID" value="KFH62505.1"/>
    <property type="molecule type" value="Genomic_DNA"/>
</dbReference>
<dbReference type="GO" id="GO:0034992">
    <property type="term" value="C:microtubule organizing center attachment site"/>
    <property type="evidence" value="ECO:0007669"/>
    <property type="project" value="TreeGrafter"/>
</dbReference>
<keyword evidence="3 7" id="KW-1133">Transmembrane helix</keyword>
<dbReference type="GO" id="GO:0071765">
    <property type="term" value="P:nuclear inner membrane organization"/>
    <property type="evidence" value="ECO:0007669"/>
    <property type="project" value="InterPro"/>
</dbReference>
<feature type="transmembrane region" description="Helical" evidence="7">
    <location>
        <begin position="772"/>
        <end position="793"/>
    </location>
</feature>
<feature type="region of interest" description="Disordered" evidence="6">
    <location>
        <begin position="551"/>
        <end position="622"/>
    </location>
</feature>
<dbReference type="AlphaFoldDB" id="A0A086TKM8"/>
<feature type="transmembrane region" description="Helical" evidence="7">
    <location>
        <begin position="321"/>
        <end position="340"/>
    </location>
</feature>
<comment type="subcellular location">
    <subcellularLocation>
        <location evidence="1">Nucleus inner membrane</location>
        <topology evidence="1">Multi-pass membrane protein</topology>
    </subcellularLocation>
</comment>
<dbReference type="InterPro" id="IPR042321">
    <property type="entry name" value="Ima1"/>
</dbReference>
<dbReference type="GO" id="GO:0005637">
    <property type="term" value="C:nuclear inner membrane"/>
    <property type="evidence" value="ECO:0007669"/>
    <property type="project" value="UniProtKB-SubCell"/>
</dbReference>
<evidence type="ECO:0000313" key="9">
    <source>
        <dbReference type="EMBL" id="KFH62505.1"/>
    </source>
</evidence>
<dbReference type="GO" id="GO:0034506">
    <property type="term" value="C:chromosome, centromeric core domain"/>
    <property type="evidence" value="ECO:0007669"/>
    <property type="project" value="TreeGrafter"/>
</dbReference>
<dbReference type="GO" id="GO:0044732">
    <property type="term" value="C:mitotic spindle pole body"/>
    <property type="evidence" value="ECO:0007669"/>
    <property type="project" value="TreeGrafter"/>
</dbReference>
<evidence type="ECO:0000256" key="5">
    <source>
        <dbReference type="ARBA" id="ARBA00023242"/>
    </source>
</evidence>
<feature type="transmembrane region" description="Helical" evidence="7">
    <location>
        <begin position="192"/>
        <end position="218"/>
    </location>
</feature>
<feature type="domain" description="Ima1 N-terminal" evidence="8">
    <location>
        <begin position="21"/>
        <end position="155"/>
    </location>
</feature>
<name>A0A086TKM8_9FUNG</name>
<gene>
    <name evidence="9" type="ORF">MVEG_11898</name>
</gene>
<accession>A0A086TKM8</accession>
<protein>
    <recommendedName>
        <fullName evidence="8">Ima1 N-terminal domain-containing protein</fullName>
    </recommendedName>
</protein>
<evidence type="ECO:0000256" key="4">
    <source>
        <dbReference type="ARBA" id="ARBA00023136"/>
    </source>
</evidence>
<organism evidence="9 10">
    <name type="scientific">Podila verticillata NRRL 6337</name>
    <dbReference type="NCBI Taxonomy" id="1069443"/>
    <lineage>
        <taxon>Eukaryota</taxon>
        <taxon>Fungi</taxon>
        <taxon>Fungi incertae sedis</taxon>
        <taxon>Mucoromycota</taxon>
        <taxon>Mortierellomycotina</taxon>
        <taxon>Mortierellomycetes</taxon>
        <taxon>Mortierellales</taxon>
        <taxon>Mortierellaceae</taxon>
        <taxon>Podila</taxon>
    </lineage>
</organism>
<evidence type="ECO:0000313" key="10">
    <source>
        <dbReference type="Proteomes" id="UP000243308"/>
    </source>
</evidence>
<evidence type="ECO:0000256" key="3">
    <source>
        <dbReference type="ARBA" id="ARBA00022989"/>
    </source>
</evidence>
<feature type="compositionally biased region" description="Polar residues" evidence="6">
    <location>
        <begin position="424"/>
        <end position="438"/>
    </location>
</feature>
<sequence length="895" mass="100777">MRLAHQRPGLLESIIHRPYKVECWACFHIFWLDRGQAETPWDWTCPDCMTRQRRDQDGNLLPLPEMYDDSLNRDTTDLMTHSRLSRSLSGKNTQQSEIFCEKCNGHQRVVYQLLSNYIPGEDDDSYQDYYDNADTYRRQLEERYPLACSQCLDKVQRALSKQNYKFKSNILNTALSKSRGDRISRTRTYPSTLWIIAGLSFLSSNLALLTTTVCGIFGPDSLPPLRSLDALKYPDAMAGTLDVTNIIRATTKLNIPGFLPGTRSFGTLLLNPTDPELSGFVLALICLLSIAGFFWNPLLFVVQRWPQKRIKEHWYFQRSRVAYGILTAIQVVFLGSGSPLTSSGMVHSVIMLLHIFILTALFSGQSIQDPIELKLRSANVATERPGSRADTHSPKKLKQASKDSNPFISTSQHHQNTRSRDQINHTFRPSSLSFTESRPGSPDADQIDWSPRKATPPVSGQFPARFGMYRDSSFSGEYEDTTSGPSFTAGRPQPFQERLNQVTDNKFRSRAYEPSPLANPQLTASMGLGNMSLGEMFGFPSAKFQAPENHFAHRSTTKANQKGSDPWSYRRDSVSDQDDDLPGRSTRGPRYPSMGTDPDDDDEDDKQFKPYSGHDDAFSRFSMDTSGSKSGLTFDGREAFAAQTYFPPEPETGLEDNFLGVVKIVDDYLPQSQTPRTIAGRNLMMKKHKALYWLAAILLCRVVLALEINHWIWSPTQILAKALFIGVILHATVFWIVVECQTPRRPSKEIASDKKRTSKAQDPFEPTTSDKIISYALLTLLLSRMVGVVSAVVKITLLTNKEPEQCPQDSWLLHLQQDMIQECQKAQAQNQVDVMDWLPWASERVSPSLSGLNPKDFSVVAGWMHDVAIVALLLGLFALGAGPRQASRENQKKKQ</sequence>
<feature type="transmembrane region" description="Helical" evidence="7">
    <location>
        <begin position="691"/>
        <end position="712"/>
    </location>
</feature>
<keyword evidence="2 7" id="KW-0812">Transmembrane</keyword>
<keyword evidence="10" id="KW-1185">Reference proteome</keyword>
<reference evidence="9 10" key="1">
    <citation type="submission" date="2011-02" db="EMBL/GenBank/DDBJ databases">
        <title>The Genome Sequence of Mortierella verticillata NRRL 6337.</title>
        <authorList>
            <consortium name="The Broad Institute Genome Sequencing Platform"/>
            <person name="Russ C."/>
            <person name="Cuomo C."/>
            <person name="Burger G."/>
            <person name="Gray M.W."/>
            <person name="Holland P.W.H."/>
            <person name="King N."/>
            <person name="Lang F.B.F."/>
            <person name="Roger A.J."/>
            <person name="Ruiz-Trillo I."/>
            <person name="Young S.K."/>
            <person name="Zeng Q."/>
            <person name="Gargeya S."/>
            <person name="Alvarado L."/>
            <person name="Berlin A."/>
            <person name="Chapman S.B."/>
            <person name="Chen Z."/>
            <person name="Freedman E."/>
            <person name="Gellesch M."/>
            <person name="Goldberg J."/>
            <person name="Griggs A."/>
            <person name="Gujja S."/>
            <person name="Heilman E."/>
            <person name="Heiman D."/>
            <person name="Howarth C."/>
            <person name="Mehta T."/>
            <person name="Neiman D."/>
            <person name="Pearson M."/>
            <person name="Roberts A."/>
            <person name="Saif S."/>
            <person name="Shea T."/>
            <person name="Shenoy N."/>
            <person name="Sisk P."/>
            <person name="Stolte C."/>
            <person name="Sykes S."/>
            <person name="White J."/>
            <person name="Yandava C."/>
            <person name="Haas B."/>
            <person name="Nusbaum C."/>
            <person name="Birren B."/>
        </authorList>
    </citation>
    <scope>NUCLEOTIDE SEQUENCE [LARGE SCALE GENOMIC DNA]</scope>
    <source>
        <strain evidence="9 10">NRRL 6337</strain>
    </source>
</reference>
<feature type="region of interest" description="Disordered" evidence="6">
    <location>
        <begin position="382"/>
        <end position="497"/>
    </location>
</feature>
<evidence type="ECO:0000259" key="8">
    <source>
        <dbReference type="Pfam" id="PF09779"/>
    </source>
</evidence>
<dbReference type="InterPro" id="IPR018617">
    <property type="entry name" value="Ima1_N"/>
</dbReference>
<feature type="transmembrane region" description="Helical" evidence="7">
    <location>
        <begin position="277"/>
        <end position="300"/>
    </location>
</feature>
<dbReference type="Proteomes" id="UP000243308">
    <property type="component" value="Unassembled WGS sequence"/>
</dbReference>
<evidence type="ECO:0000256" key="2">
    <source>
        <dbReference type="ARBA" id="ARBA00022692"/>
    </source>
</evidence>
<evidence type="ECO:0000256" key="1">
    <source>
        <dbReference type="ARBA" id="ARBA00004473"/>
    </source>
</evidence>
<feature type="transmembrane region" description="Helical" evidence="7">
    <location>
        <begin position="346"/>
        <end position="367"/>
    </location>
</feature>
<dbReference type="Pfam" id="PF09779">
    <property type="entry name" value="Ima1_N"/>
    <property type="match status" value="1"/>
</dbReference>
<proteinExistence type="predicted"/>
<dbReference type="PANTHER" id="PTHR28538:SF1">
    <property type="entry name" value="INTEGRAL INNER NUCLEAR MEMBRANE PROTEIN IMA1"/>
    <property type="match status" value="1"/>
</dbReference>
<keyword evidence="4 7" id="KW-0472">Membrane</keyword>
<dbReference type="OrthoDB" id="5966927at2759"/>
<evidence type="ECO:0000256" key="6">
    <source>
        <dbReference type="SAM" id="MobiDB-lite"/>
    </source>
</evidence>